<feature type="transmembrane region" description="Helical" evidence="1">
    <location>
        <begin position="384"/>
        <end position="404"/>
    </location>
</feature>
<feature type="domain" description="Phosphatidic acid phosphatase type 2/haloperoxidase" evidence="2">
    <location>
        <begin position="345"/>
        <end position="456"/>
    </location>
</feature>
<feature type="transmembrane region" description="Helical" evidence="1">
    <location>
        <begin position="12"/>
        <end position="34"/>
    </location>
</feature>
<proteinExistence type="predicted"/>
<feature type="domain" description="Phosphatidic acid phosphatase type 2/haloperoxidase" evidence="2">
    <location>
        <begin position="98"/>
        <end position="210"/>
    </location>
</feature>
<feature type="transmembrane region" description="Helical" evidence="1">
    <location>
        <begin position="139"/>
        <end position="161"/>
    </location>
</feature>
<organism evidence="3 4">
    <name type="scientific">Actinomadura sediminis</name>
    <dbReference type="NCBI Taxonomy" id="1038904"/>
    <lineage>
        <taxon>Bacteria</taxon>
        <taxon>Bacillati</taxon>
        <taxon>Actinomycetota</taxon>
        <taxon>Actinomycetes</taxon>
        <taxon>Streptosporangiales</taxon>
        <taxon>Thermomonosporaceae</taxon>
        <taxon>Actinomadura</taxon>
    </lineage>
</organism>
<keyword evidence="1" id="KW-0812">Transmembrane</keyword>
<feature type="transmembrane region" description="Helical" evidence="1">
    <location>
        <begin position="168"/>
        <end position="189"/>
    </location>
</feature>
<dbReference type="Pfam" id="PF01569">
    <property type="entry name" value="PAP2"/>
    <property type="match status" value="2"/>
</dbReference>
<feature type="transmembrane region" description="Helical" evidence="1">
    <location>
        <begin position="318"/>
        <end position="337"/>
    </location>
</feature>
<dbReference type="CDD" id="cd03392">
    <property type="entry name" value="PAP2_like_2"/>
    <property type="match status" value="1"/>
</dbReference>
<name>A0ABW3EI19_9ACTN</name>
<dbReference type="SMART" id="SM00014">
    <property type="entry name" value="acidPPc"/>
    <property type="match status" value="2"/>
</dbReference>
<dbReference type="PANTHER" id="PTHR14969:SF13">
    <property type="entry name" value="AT30094P"/>
    <property type="match status" value="1"/>
</dbReference>
<dbReference type="InterPro" id="IPR000326">
    <property type="entry name" value="PAP2/HPO"/>
</dbReference>
<dbReference type="InterPro" id="IPR036938">
    <property type="entry name" value="PAP2/HPO_sf"/>
</dbReference>
<dbReference type="SUPFAM" id="SSF48317">
    <property type="entry name" value="Acid phosphatase/Vanadium-dependent haloperoxidase"/>
    <property type="match status" value="2"/>
</dbReference>
<dbReference type="Proteomes" id="UP001596972">
    <property type="component" value="Unassembled WGS sequence"/>
</dbReference>
<sequence length="476" mass="50376">MNVPRWEGFALRASAGLLAVLGAAAGFFLLLGAVEYRFRPLIALDRTVGDALNDLVAANGLLVGALHRVTDLGGRETSTYVLVVVTAFLLIRRRPRPAVYVVVTAMGTLVLSPALKVLVGRLRPVVDTPVADAPGMSFPSGHALSSTVCYGVLLLVFLPTVRRGWRPALIATVAALVLLIGFTRVALGVHFLSDVVAGWLLGVLWLGVTAVAFRRWLRDGGTSPPPIAEGLEPGAGRALRGAPEARERTEHLLRGISELAVGGVLIFGVLFGAGLLVTEVLSTGSVVVSADRGVAQWMARHRVPPLTDVSLVVTRVGGTRWIVTVLVTVCVLVLALLRRWRPVLFLLVVVGGETLLFLASSAVVSRGRPAVPHAGPELPPTSSFPSGHVAATACLYGAIALLAWRCARRRWRLPALAAAIVLPVVVAFTRLYGGVHYLTDVLGSLLLASLWLALCWWVIRPTAPPAAEETPAPAGD</sequence>
<accession>A0ABW3EI19</accession>
<keyword evidence="4" id="KW-1185">Reference proteome</keyword>
<feature type="transmembrane region" description="Helical" evidence="1">
    <location>
        <begin position="256"/>
        <end position="277"/>
    </location>
</feature>
<gene>
    <name evidence="3" type="ORF">ACFQ11_02860</name>
</gene>
<evidence type="ECO:0000313" key="3">
    <source>
        <dbReference type="EMBL" id="MFD0899320.1"/>
    </source>
</evidence>
<reference evidence="4" key="1">
    <citation type="journal article" date="2019" name="Int. J. Syst. Evol. Microbiol.">
        <title>The Global Catalogue of Microorganisms (GCM) 10K type strain sequencing project: providing services to taxonomists for standard genome sequencing and annotation.</title>
        <authorList>
            <consortium name="The Broad Institute Genomics Platform"/>
            <consortium name="The Broad Institute Genome Sequencing Center for Infectious Disease"/>
            <person name="Wu L."/>
            <person name="Ma J."/>
        </authorList>
    </citation>
    <scope>NUCLEOTIDE SEQUENCE [LARGE SCALE GENOMIC DNA]</scope>
    <source>
        <strain evidence="4">JCM 31202</strain>
    </source>
</reference>
<feature type="transmembrane region" description="Helical" evidence="1">
    <location>
        <begin position="416"/>
        <end position="435"/>
    </location>
</feature>
<dbReference type="EMBL" id="JBHTJA010000002">
    <property type="protein sequence ID" value="MFD0899320.1"/>
    <property type="molecule type" value="Genomic_DNA"/>
</dbReference>
<keyword evidence="1" id="KW-0472">Membrane</keyword>
<feature type="transmembrane region" description="Helical" evidence="1">
    <location>
        <begin position="98"/>
        <end position="119"/>
    </location>
</feature>
<comment type="caution">
    <text evidence="3">The sequence shown here is derived from an EMBL/GenBank/DDBJ whole genome shotgun (WGS) entry which is preliminary data.</text>
</comment>
<evidence type="ECO:0000259" key="2">
    <source>
        <dbReference type="SMART" id="SM00014"/>
    </source>
</evidence>
<feature type="transmembrane region" description="Helical" evidence="1">
    <location>
        <begin position="441"/>
        <end position="459"/>
    </location>
</feature>
<dbReference type="Gene3D" id="1.20.144.10">
    <property type="entry name" value="Phosphatidic acid phosphatase type 2/haloperoxidase"/>
    <property type="match status" value="2"/>
</dbReference>
<feature type="transmembrane region" description="Helical" evidence="1">
    <location>
        <begin position="195"/>
        <end position="213"/>
    </location>
</feature>
<keyword evidence="1" id="KW-1133">Transmembrane helix</keyword>
<evidence type="ECO:0000313" key="4">
    <source>
        <dbReference type="Proteomes" id="UP001596972"/>
    </source>
</evidence>
<protein>
    <submittedName>
        <fullName evidence="3">Phosphatase PAP2 family protein</fullName>
    </submittedName>
</protein>
<evidence type="ECO:0000256" key="1">
    <source>
        <dbReference type="SAM" id="Phobius"/>
    </source>
</evidence>
<dbReference type="RefSeq" id="WP_378296149.1">
    <property type="nucleotide sequence ID" value="NZ_JBHTJA010000002.1"/>
</dbReference>
<dbReference type="PANTHER" id="PTHR14969">
    <property type="entry name" value="SPHINGOSINE-1-PHOSPHATE PHOSPHOHYDROLASE"/>
    <property type="match status" value="1"/>
</dbReference>
<feature type="transmembrane region" description="Helical" evidence="1">
    <location>
        <begin position="344"/>
        <end position="364"/>
    </location>
</feature>